<dbReference type="OrthoDB" id="1191081at2"/>
<dbReference type="STRING" id="354355.SAMN05660816_04354"/>
<dbReference type="InterPro" id="IPR012675">
    <property type="entry name" value="Beta-grasp_dom_sf"/>
</dbReference>
<dbReference type="CDD" id="cd00754">
    <property type="entry name" value="Ubl_MoaD"/>
    <property type="match status" value="1"/>
</dbReference>
<dbReference type="AlphaFoldDB" id="A0A1V9ESB6"/>
<gene>
    <name evidence="1" type="ORF">A4H97_29285</name>
</gene>
<protein>
    <submittedName>
        <fullName evidence="1">Molybdopterin synthase sulfur carrier subunit</fullName>
    </submittedName>
</protein>
<dbReference type="Pfam" id="PF02597">
    <property type="entry name" value="ThiS"/>
    <property type="match status" value="1"/>
</dbReference>
<comment type="caution">
    <text evidence="1">The sequence shown here is derived from an EMBL/GenBank/DDBJ whole genome shotgun (WGS) entry which is preliminary data.</text>
</comment>
<dbReference type="Gene3D" id="3.10.20.30">
    <property type="match status" value="1"/>
</dbReference>
<dbReference type="InterPro" id="IPR016155">
    <property type="entry name" value="Mopterin_synth/thiamin_S_b"/>
</dbReference>
<dbReference type="SUPFAM" id="SSF54285">
    <property type="entry name" value="MoaD/ThiS"/>
    <property type="match status" value="1"/>
</dbReference>
<keyword evidence="2" id="KW-1185">Reference proteome</keyword>
<accession>A0A1V9ESB6</accession>
<organism evidence="1 2">
    <name type="scientific">Niastella yeongjuensis</name>
    <dbReference type="NCBI Taxonomy" id="354355"/>
    <lineage>
        <taxon>Bacteria</taxon>
        <taxon>Pseudomonadati</taxon>
        <taxon>Bacteroidota</taxon>
        <taxon>Chitinophagia</taxon>
        <taxon>Chitinophagales</taxon>
        <taxon>Chitinophagaceae</taxon>
        <taxon>Niastella</taxon>
    </lineage>
</organism>
<dbReference type="EMBL" id="LVXG01000016">
    <property type="protein sequence ID" value="OQP48981.1"/>
    <property type="molecule type" value="Genomic_DNA"/>
</dbReference>
<dbReference type="InterPro" id="IPR003749">
    <property type="entry name" value="ThiS/MoaD-like"/>
</dbReference>
<evidence type="ECO:0000313" key="2">
    <source>
        <dbReference type="Proteomes" id="UP000192610"/>
    </source>
</evidence>
<sequence>MPVQVIVFGQLTDILGHQPVTMEDAPDTNTLIRRLNQRYPALVNAPYIIAVDKKIVTGNTTLTGGNAVALLPPFAGG</sequence>
<dbReference type="Proteomes" id="UP000192610">
    <property type="component" value="Unassembled WGS sequence"/>
</dbReference>
<name>A0A1V9ESB6_9BACT</name>
<reference evidence="2" key="1">
    <citation type="submission" date="2016-04" db="EMBL/GenBank/DDBJ databases">
        <authorList>
            <person name="Chen L."/>
            <person name="Zhuang W."/>
            <person name="Wang G."/>
        </authorList>
    </citation>
    <scope>NUCLEOTIDE SEQUENCE [LARGE SCALE GENOMIC DNA]</scope>
    <source>
        <strain evidence="2">17621</strain>
    </source>
</reference>
<proteinExistence type="predicted"/>
<dbReference type="RefSeq" id="WP_081200471.1">
    <property type="nucleotide sequence ID" value="NZ_FOCZ01000008.1"/>
</dbReference>
<evidence type="ECO:0000313" key="1">
    <source>
        <dbReference type="EMBL" id="OQP48981.1"/>
    </source>
</evidence>